<reference evidence="1 2" key="1">
    <citation type="journal article" date="2016" name="Nat. Commun.">
        <title>Thousands of microbial genomes shed light on interconnected biogeochemical processes in an aquifer system.</title>
        <authorList>
            <person name="Anantharaman K."/>
            <person name="Brown C.T."/>
            <person name="Hug L.A."/>
            <person name="Sharon I."/>
            <person name="Castelle C.J."/>
            <person name="Probst A.J."/>
            <person name="Thomas B.C."/>
            <person name="Singh A."/>
            <person name="Wilkins M.J."/>
            <person name="Karaoz U."/>
            <person name="Brodie E.L."/>
            <person name="Williams K.H."/>
            <person name="Hubbard S.S."/>
            <person name="Banfield J.F."/>
        </authorList>
    </citation>
    <scope>NUCLEOTIDE SEQUENCE [LARGE SCALE GENOMIC DNA]</scope>
</reference>
<organism evidence="1 2">
    <name type="scientific">Candidatus Woesebacteria bacterium GWB1_43_5</name>
    <dbReference type="NCBI Taxonomy" id="1802474"/>
    <lineage>
        <taxon>Bacteria</taxon>
        <taxon>Candidatus Woeseibacteriota</taxon>
    </lineage>
</organism>
<evidence type="ECO:0000313" key="1">
    <source>
        <dbReference type="EMBL" id="OGM05873.1"/>
    </source>
</evidence>
<dbReference type="AlphaFoldDB" id="A0A1F7WSW4"/>
<evidence type="ECO:0000313" key="2">
    <source>
        <dbReference type="Proteomes" id="UP000178812"/>
    </source>
</evidence>
<dbReference type="EMBL" id="MGFM01000016">
    <property type="protein sequence ID" value="OGM05873.1"/>
    <property type="molecule type" value="Genomic_DNA"/>
</dbReference>
<proteinExistence type="predicted"/>
<dbReference type="Proteomes" id="UP000178812">
    <property type="component" value="Unassembled WGS sequence"/>
</dbReference>
<name>A0A1F7WSW4_9BACT</name>
<sequence length="435" mass="48915">MEKLKAQIESTKNLELRPRVGILADGDKIENQQIDVIDADDEDLWKVCFKLTEAHYKQILGKTRSEPGWSEGLILVKPRTANKKKGGPEDSEDHGIRPFLLSSARCYLMDEGVVVKVATAETRTGFSNEPMRTAIGLVQVEIPKGVPDQDSLGESVDVILKKVFEVSDGLSIPTKEAERQYKKARYMWHHKVEKDRVPFDLDSRLTREEVMPGYFTFVEKGKYQEYRQKTPFVLTHALHNVESLPQIITAGGILSTHERYRRGLIQSGMSSERDLEVGGGDSVFIRTSTEGNFLTILGPQLTMVFEPRILDRTDWYAYMNDQYGSTDPEYFSERLPPAELFDLNSTNSGNEQMFRTGIALADIKALVSSDSRSLMRAYAVLRNAGIETINGEPMEDFLVLGSSKPLANSTSANALNKSLFMSRSGMERNYITGYT</sequence>
<accession>A0A1F7WSW4</accession>
<gene>
    <name evidence="1" type="ORF">A2125_01440</name>
</gene>
<comment type="caution">
    <text evidence="1">The sequence shown here is derived from an EMBL/GenBank/DDBJ whole genome shotgun (WGS) entry which is preliminary data.</text>
</comment>
<protein>
    <submittedName>
        <fullName evidence="1">Uncharacterized protein</fullName>
    </submittedName>
</protein>